<dbReference type="PANTHER" id="PTHR37835">
    <property type="entry name" value="ALPHA-CLOSTRIPAIN"/>
    <property type="match status" value="1"/>
</dbReference>
<name>A0A521D0V7_9BACT</name>
<sequence length="556" mass="61674">MLRLLFLISVLIVSYSCGGGGGGSGNLQKVNGQFVSSYVKGLKVCTDSGRCSYTDSLGKFSLLSPSQTPHLTFYIGSLKLGDYTLKENGEVINPFKLAGDSQVGDKLAKIIHGIANDTSGTKELIDLTNLSVSSDDLGNDSLEDAVKSGKPFKISVNNDYYVEFNGTDVELCRGSGTCETVNYRQWLVLVYMMGDNSLSNNAKEDLQEMASVNYTPQVKLVAITDFSDSPDEISISNDTSGKLESFSFPPDTELDLSKEESLKNFISTYVNMYPSSHRALIFWDHGDGWRSSRFAGMDSKPSDYLFMFRVYNVLNQLKNDGITFDLVGFDECLMGMVEVLYDLKDFTENVVASEGYEPENGWDYTKVLSYLVQNPSSDGYTFGKEIVDAYKQTYGNSGSLGYTLTMTLFEKNRINEILSNLENLANNLNSYNFPDFKSARDSSTEVDSNSPYYYVDLYTFANSLQNKYPEASNLVSLINGAYKVVIPGGDGKELHGLSIYFPSSSQEADDSGFSCYKVDTPSVCQFGNEVVDGYYNPFAKTNWDEFLESFIYYSGE</sequence>
<evidence type="ECO:0008006" key="3">
    <source>
        <dbReference type="Google" id="ProtNLM"/>
    </source>
</evidence>
<dbReference type="Pfam" id="PF03415">
    <property type="entry name" value="Peptidase_C11"/>
    <property type="match status" value="1"/>
</dbReference>
<reference evidence="1 2" key="1">
    <citation type="submission" date="2017-05" db="EMBL/GenBank/DDBJ databases">
        <authorList>
            <person name="Varghese N."/>
            <person name="Submissions S."/>
        </authorList>
    </citation>
    <scope>NUCLEOTIDE SEQUENCE [LARGE SCALE GENOMIC DNA]</scope>
    <source>
        <strain evidence="1 2">DSM 16304</strain>
    </source>
</reference>
<keyword evidence="2" id="KW-1185">Reference proteome</keyword>
<evidence type="ECO:0000313" key="2">
    <source>
        <dbReference type="Proteomes" id="UP000317315"/>
    </source>
</evidence>
<dbReference type="InterPro" id="IPR005077">
    <property type="entry name" value="Peptidase_C11"/>
</dbReference>
<dbReference type="RefSeq" id="WP_142935780.1">
    <property type="nucleotide sequence ID" value="NZ_FXTM01000016.1"/>
</dbReference>
<accession>A0A521D0V7</accession>
<gene>
    <name evidence="1" type="ORF">SAMN06269117_11612</name>
</gene>
<evidence type="ECO:0000313" key="1">
    <source>
        <dbReference type="EMBL" id="SMO64641.1"/>
    </source>
</evidence>
<dbReference type="AlphaFoldDB" id="A0A521D0V7"/>
<dbReference type="EMBL" id="FXTM01000016">
    <property type="protein sequence ID" value="SMO64641.1"/>
    <property type="molecule type" value="Genomic_DNA"/>
</dbReference>
<dbReference type="PROSITE" id="PS51257">
    <property type="entry name" value="PROKAR_LIPOPROTEIN"/>
    <property type="match status" value="1"/>
</dbReference>
<protein>
    <recommendedName>
        <fullName evidence="3">Cysteine peptidase C11 family protein</fullName>
    </recommendedName>
</protein>
<dbReference type="OrthoDB" id="5507507at2"/>
<proteinExistence type="predicted"/>
<dbReference type="Gene3D" id="3.40.50.11970">
    <property type="match status" value="1"/>
</dbReference>
<dbReference type="PANTHER" id="PTHR37835:SF1">
    <property type="entry name" value="ALPHA-CLOSTRIPAIN"/>
    <property type="match status" value="1"/>
</dbReference>
<dbReference type="Proteomes" id="UP000317315">
    <property type="component" value="Unassembled WGS sequence"/>
</dbReference>
<organism evidence="1 2">
    <name type="scientific">Balnearium lithotrophicum</name>
    <dbReference type="NCBI Taxonomy" id="223788"/>
    <lineage>
        <taxon>Bacteria</taxon>
        <taxon>Pseudomonadati</taxon>
        <taxon>Aquificota</taxon>
        <taxon>Aquificia</taxon>
        <taxon>Desulfurobacteriales</taxon>
        <taxon>Desulfurobacteriaceae</taxon>
        <taxon>Balnearium</taxon>
    </lineage>
</organism>